<dbReference type="KEGG" id="salm:D0Y50_16135"/>
<gene>
    <name evidence="1" type="ORF">D0Y50_16135</name>
</gene>
<sequence length="135" mass="15673">MIIFYDGHCPLCRTEMSHLKRCDKHHVIQFEDIHQDNFTQRYGQLEWAALNNRIHVQLPDGSLLTGLDATHAAWKAVGKGWLYAPLRWPIIKPIADYGYTLFARHRYRISYWLTGQRRGCDARNTSATSKNGDKS</sequence>
<dbReference type="Pfam" id="PF04134">
    <property type="entry name" value="DCC1-like"/>
    <property type="match status" value="1"/>
</dbReference>
<dbReference type="PANTHER" id="PTHR34290">
    <property type="entry name" value="SI:CH73-390P7.2"/>
    <property type="match status" value="1"/>
</dbReference>
<dbReference type="InterPro" id="IPR007263">
    <property type="entry name" value="DCC1-like"/>
</dbReference>
<reference evidence="1 2" key="1">
    <citation type="submission" date="2018-08" db="EMBL/GenBank/DDBJ databases">
        <title>Salinimonas sediminis sp. nov., a piezophilic bacterium isolated from a deep-sea sediment sample from the New Britain Trench.</title>
        <authorList>
            <person name="Cao J."/>
        </authorList>
    </citation>
    <scope>NUCLEOTIDE SEQUENCE [LARGE SCALE GENOMIC DNA]</scope>
    <source>
        <strain evidence="1 2">N102</strain>
    </source>
</reference>
<proteinExistence type="predicted"/>
<dbReference type="PANTHER" id="PTHR34290:SF2">
    <property type="entry name" value="OS04G0668800 PROTEIN"/>
    <property type="match status" value="1"/>
</dbReference>
<dbReference type="RefSeq" id="WP_117317949.1">
    <property type="nucleotide sequence ID" value="NZ_CP031769.1"/>
</dbReference>
<dbReference type="GO" id="GO:0015035">
    <property type="term" value="F:protein-disulfide reductase activity"/>
    <property type="evidence" value="ECO:0007669"/>
    <property type="project" value="InterPro"/>
</dbReference>
<dbReference type="AlphaFoldDB" id="A0A346NQE6"/>
<evidence type="ECO:0000313" key="2">
    <source>
        <dbReference type="Proteomes" id="UP000262073"/>
    </source>
</evidence>
<dbReference type="OrthoDB" id="5294764at2"/>
<accession>A0A346NQE6</accession>
<dbReference type="InterPro" id="IPR044691">
    <property type="entry name" value="DCC1_Trx"/>
</dbReference>
<evidence type="ECO:0000313" key="1">
    <source>
        <dbReference type="EMBL" id="AXR07753.1"/>
    </source>
</evidence>
<organism evidence="1 2">
    <name type="scientific">Salinimonas sediminis</name>
    <dbReference type="NCBI Taxonomy" id="2303538"/>
    <lineage>
        <taxon>Bacteria</taxon>
        <taxon>Pseudomonadati</taxon>
        <taxon>Pseudomonadota</taxon>
        <taxon>Gammaproteobacteria</taxon>
        <taxon>Alteromonadales</taxon>
        <taxon>Alteromonadaceae</taxon>
        <taxon>Alteromonas/Salinimonas group</taxon>
        <taxon>Salinimonas</taxon>
    </lineage>
</organism>
<dbReference type="Proteomes" id="UP000262073">
    <property type="component" value="Chromosome"/>
</dbReference>
<protein>
    <submittedName>
        <fullName evidence="1">DUF393 domain-containing protein</fullName>
    </submittedName>
</protein>
<keyword evidence="2" id="KW-1185">Reference proteome</keyword>
<name>A0A346NQE6_9ALTE</name>
<dbReference type="EMBL" id="CP031769">
    <property type="protein sequence ID" value="AXR07753.1"/>
    <property type="molecule type" value="Genomic_DNA"/>
</dbReference>